<comment type="similarity">
    <text evidence="1">Belongs to the RelE toxin family.</text>
</comment>
<evidence type="ECO:0000256" key="1">
    <source>
        <dbReference type="ARBA" id="ARBA00006226"/>
    </source>
</evidence>
<evidence type="ECO:0000256" key="2">
    <source>
        <dbReference type="ARBA" id="ARBA00022649"/>
    </source>
</evidence>
<accession>A0A2M8QXF5</accession>
<dbReference type="Pfam" id="PF05016">
    <property type="entry name" value="ParE_toxin"/>
    <property type="match status" value="1"/>
</dbReference>
<proteinExistence type="inferred from homology"/>
<dbReference type="EMBL" id="PGVG01000069">
    <property type="protein sequence ID" value="PJG50256.1"/>
    <property type="molecule type" value="Genomic_DNA"/>
</dbReference>
<organism evidence="3 4">
    <name type="scientific">Bradyrhizobium forestalis</name>
    <dbReference type="NCBI Taxonomy" id="1419263"/>
    <lineage>
        <taxon>Bacteria</taxon>
        <taxon>Pseudomonadati</taxon>
        <taxon>Pseudomonadota</taxon>
        <taxon>Alphaproteobacteria</taxon>
        <taxon>Hyphomicrobiales</taxon>
        <taxon>Nitrobacteraceae</taxon>
        <taxon>Bradyrhizobium</taxon>
    </lineage>
</organism>
<reference evidence="3 4" key="1">
    <citation type="submission" date="2017-11" db="EMBL/GenBank/DDBJ databases">
        <title>Bradyrhizobium forestalis sp. nov., an efficient nitrogen-fixing bacterium isolated from nodules of forest legume species in the Amazon.</title>
        <authorList>
            <person name="Costa E.M."/>
            <person name="Guimaraes A."/>
            <person name="Carvalho T.S."/>
            <person name="Rodrigues T.L."/>
            <person name="Ribeiro P.R.A."/>
            <person name="Lebbe L."/>
            <person name="Willems A."/>
            <person name="Moreira F.M.S."/>
        </authorList>
    </citation>
    <scope>NUCLEOTIDE SEQUENCE [LARGE SCALE GENOMIC DNA]</scope>
    <source>
        <strain evidence="3 4">INPA54B</strain>
    </source>
</reference>
<dbReference type="InterPro" id="IPR035093">
    <property type="entry name" value="RelE/ParE_toxin_dom_sf"/>
</dbReference>
<dbReference type="Proteomes" id="UP000231194">
    <property type="component" value="Unassembled WGS sequence"/>
</dbReference>
<dbReference type="PANTHER" id="PTHR33755">
    <property type="entry name" value="TOXIN PARE1-RELATED"/>
    <property type="match status" value="1"/>
</dbReference>
<keyword evidence="2" id="KW-1277">Toxin-antitoxin system</keyword>
<evidence type="ECO:0000313" key="3">
    <source>
        <dbReference type="EMBL" id="PJG50256.1"/>
    </source>
</evidence>
<keyword evidence="4" id="KW-1185">Reference proteome</keyword>
<dbReference type="AlphaFoldDB" id="A0A2M8QXF5"/>
<protein>
    <submittedName>
        <fullName evidence="3">Plasmid stabilization protein</fullName>
    </submittedName>
</protein>
<dbReference type="OrthoDB" id="8369899at2"/>
<dbReference type="RefSeq" id="WP_100236702.1">
    <property type="nucleotide sequence ID" value="NZ_PGVG01000069.1"/>
</dbReference>
<sequence length="99" mass="11189">MIVVITAEAEADLEDIASYVAAQSPRSALTLIRGLREKCHTLADAPRGYPLVPRYEQKGIRRHPFGNYLIFYRVGRDAIEVIHILHGARDYEPLIFPAD</sequence>
<dbReference type="PANTHER" id="PTHR33755:SF6">
    <property type="entry name" value="PLASMID STABILIZATION SYSTEM PROTEIN"/>
    <property type="match status" value="1"/>
</dbReference>
<comment type="caution">
    <text evidence="3">The sequence shown here is derived from an EMBL/GenBank/DDBJ whole genome shotgun (WGS) entry which is preliminary data.</text>
</comment>
<evidence type="ECO:0000313" key="4">
    <source>
        <dbReference type="Proteomes" id="UP000231194"/>
    </source>
</evidence>
<dbReference type="InterPro" id="IPR051803">
    <property type="entry name" value="TA_system_RelE-like_toxin"/>
</dbReference>
<name>A0A2M8QXF5_9BRAD</name>
<dbReference type="Gene3D" id="3.30.2310.20">
    <property type="entry name" value="RelE-like"/>
    <property type="match status" value="1"/>
</dbReference>
<dbReference type="InterPro" id="IPR007712">
    <property type="entry name" value="RelE/ParE_toxin"/>
</dbReference>
<gene>
    <name evidence="3" type="ORF">CVM73_37375</name>
</gene>